<evidence type="ECO:0000256" key="12">
    <source>
        <dbReference type="ARBA" id="ARBA00061005"/>
    </source>
</evidence>
<evidence type="ECO:0000256" key="8">
    <source>
        <dbReference type="ARBA" id="ARBA00022839"/>
    </source>
</evidence>
<dbReference type="InterPro" id="IPR012337">
    <property type="entry name" value="RNaseH-like_sf"/>
</dbReference>
<evidence type="ECO:0000256" key="1">
    <source>
        <dbReference type="ARBA" id="ARBA00001936"/>
    </source>
</evidence>
<dbReference type="Gene3D" id="3.30.420.10">
    <property type="entry name" value="Ribonuclease H-like superfamily/Ribonuclease H"/>
    <property type="match status" value="1"/>
</dbReference>
<evidence type="ECO:0000256" key="11">
    <source>
        <dbReference type="ARBA" id="ARBA00023136"/>
    </source>
</evidence>
<reference evidence="17 18" key="1">
    <citation type="submission" date="2024-01" db="EMBL/GenBank/DDBJ databases">
        <title>The genome of the rayed Mediterranean limpet Patella caerulea (Linnaeus, 1758).</title>
        <authorList>
            <person name="Anh-Thu Weber A."/>
            <person name="Halstead-Nussloch G."/>
        </authorList>
    </citation>
    <scope>NUCLEOTIDE SEQUENCE [LARGE SCALE GENOMIC DNA]</scope>
    <source>
        <strain evidence="17">AATW-2023a</strain>
        <tissue evidence="17">Whole specimen</tissue>
    </source>
</reference>
<keyword evidence="5" id="KW-0540">Nuclease</keyword>
<gene>
    <name evidence="17" type="ORF">SNE40_008903</name>
</gene>
<comment type="caution">
    <text evidence="17">The sequence shown here is derived from an EMBL/GenBank/DDBJ whole genome shotgun (WGS) entry which is preliminary data.</text>
</comment>
<evidence type="ECO:0000256" key="7">
    <source>
        <dbReference type="ARBA" id="ARBA00022801"/>
    </source>
</evidence>
<evidence type="ECO:0000256" key="15">
    <source>
        <dbReference type="SAM" id="Phobius"/>
    </source>
</evidence>
<dbReference type="AlphaFoldDB" id="A0AAN8PPC9"/>
<dbReference type="GO" id="GO:0031966">
    <property type="term" value="C:mitochondrial membrane"/>
    <property type="evidence" value="ECO:0007669"/>
    <property type="project" value="UniProtKB-SubCell"/>
</dbReference>
<name>A0AAN8PPC9_PATCE</name>
<dbReference type="GO" id="GO:0006310">
    <property type="term" value="P:DNA recombination"/>
    <property type="evidence" value="ECO:0007669"/>
    <property type="project" value="UniProtKB-ARBA"/>
</dbReference>
<dbReference type="CDD" id="cd06141">
    <property type="entry name" value="WRN_exo"/>
    <property type="match status" value="1"/>
</dbReference>
<dbReference type="InterPro" id="IPR036397">
    <property type="entry name" value="RNaseH_sf"/>
</dbReference>
<evidence type="ECO:0000256" key="10">
    <source>
        <dbReference type="ARBA" id="ARBA00023128"/>
    </source>
</evidence>
<feature type="transmembrane region" description="Helical" evidence="15">
    <location>
        <begin position="12"/>
        <end position="29"/>
    </location>
</feature>
<dbReference type="EMBL" id="JAZGQO010000007">
    <property type="protein sequence ID" value="KAK6180942.1"/>
    <property type="molecule type" value="Genomic_DNA"/>
</dbReference>
<evidence type="ECO:0000256" key="6">
    <source>
        <dbReference type="ARBA" id="ARBA00022723"/>
    </source>
</evidence>
<keyword evidence="11 15" id="KW-0472">Membrane</keyword>
<feature type="compositionally biased region" description="Low complexity" evidence="14">
    <location>
        <begin position="298"/>
        <end position="307"/>
    </location>
</feature>
<dbReference type="SUPFAM" id="SSF53098">
    <property type="entry name" value="Ribonuclease H-like"/>
    <property type="match status" value="1"/>
</dbReference>
<organism evidence="17 18">
    <name type="scientific">Patella caerulea</name>
    <name type="common">Rayed Mediterranean limpet</name>
    <dbReference type="NCBI Taxonomy" id="87958"/>
    <lineage>
        <taxon>Eukaryota</taxon>
        <taxon>Metazoa</taxon>
        <taxon>Spiralia</taxon>
        <taxon>Lophotrochozoa</taxon>
        <taxon>Mollusca</taxon>
        <taxon>Gastropoda</taxon>
        <taxon>Patellogastropoda</taxon>
        <taxon>Patelloidea</taxon>
        <taxon>Patellidae</taxon>
        <taxon>Patella</taxon>
    </lineage>
</organism>
<sequence length="370" mass="42534">MFLQLLEQLFLLRDVFIGLIITAVIVYIIHRLSSTKRIVDTSRNPKEIHIVRSPTEWDHLYPTINKLTNTVKILGLDCEWLPYAEGETESRVALLQLATYDGLCVLVRLCQMSHDDLPKSLLEILANKSIIKVGVAVKDDGDKLERHYNIKVRGCVDLRHVVPRIRGFYECKSRGLYGLSEGILGYKMSKIPEVRCGNWEAPEFTHDQIHYAAMDALVGIDIYIKLLLTKILNHIPTRREMDAQFYLHKDYKQTVIYLYDGAVDKAYKFRGTVLIKPEQRQINQTFTQIKHKDTLLDSSPQSSNQSSVKPKTPDVIVEPGYCYMCGLPEPVRILRSSVEFISRTHNGKTCKICSRCDKHELNNDEKFPKI</sequence>
<dbReference type="Proteomes" id="UP001347796">
    <property type="component" value="Unassembled WGS sequence"/>
</dbReference>
<feature type="region of interest" description="Disordered" evidence="14">
    <location>
        <begin position="293"/>
        <end position="312"/>
    </location>
</feature>
<evidence type="ECO:0000256" key="13">
    <source>
        <dbReference type="ARBA" id="ARBA00069878"/>
    </source>
</evidence>
<comment type="similarity">
    <text evidence="12">Belongs to the EXD2 family.</text>
</comment>
<dbReference type="FunFam" id="3.30.420.10:FF:000041">
    <property type="entry name" value="Exonuclease 3'-5' domain containing 2"/>
    <property type="match status" value="1"/>
</dbReference>
<dbReference type="GO" id="GO:0000175">
    <property type="term" value="F:3'-5'-RNA exonuclease activity"/>
    <property type="evidence" value="ECO:0007669"/>
    <property type="project" value="UniProtKB-ARBA"/>
</dbReference>
<comment type="subcellular location">
    <subcellularLocation>
        <location evidence="3">Mitochondrion membrane</location>
    </subcellularLocation>
</comment>
<dbReference type="PANTHER" id="PTHR13620:SF104">
    <property type="entry name" value="EXONUCLEASE 3'-5' DOMAIN-CONTAINING PROTEIN 2"/>
    <property type="match status" value="1"/>
</dbReference>
<evidence type="ECO:0000256" key="4">
    <source>
        <dbReference type="ARBA" id="ARBA00022692"/>
    </source>
</evidence>
<dbReference type="InterPro" id="IPR002562">
    <property type="entry name" value="3'-5'_exonuclease_dom"/>
</dbReference>
<evidence type="ECO:0000256" key="14">
    <source>
        <dbReference type="SAM" id="MobiDB-lite"/>
    </source>
</evidence>
<dbReference type="InterPro" id="IPR051132">
    <property type="entry name" value="3-5_Exonuclease_domain"/>
</dbReference>
<dbReference type="GO" id="GO:0003676">
    <property type="term" value="F:nucleic acid binding"/>
    <property type="evidence" value="ECO:0007669"/>
    <property type="project" value="InterPro"/>
</dbReference>
<accession>A0AAN8PPC9</accession>
<keyword evidence="6" id="KW-0479">Metal-binding</keyword>
<keyword evidence="10" id="KW-0496">Mitochondrion</keyword>
<keyword evidence="9 15" id="KW-1133">Transmembrane helix</keyword>
<dbReference type="SMART" id="SM00474">
    <property type="entry name" value="35EXOc"/>
    <property type="match status" value="1"/>
</dbReference>
<proteinExistence type="inferred from homology"/>
<dbReference type="GO" id="GO:0005634">
    <property type="term" value="C:nucleus"/>
    <property type="evidence" value="ECO:0007669"/>
    <property type="project" value="TreeGrafter"/>
</dbReference>
<evidence type="ECO:0000313" key="17">
    <source>
        <dbReference type="EMBL" id="KAK6180942.1"/>
    </source>
</evidence>
<evidence type="ECO:0000256" key="5">
    <source>
        <dbReference type="ARBA" id="ARBA00022722"/>
    </source>
</evidence>
<evidence type="ECO:0000256" key="2">
    <source>
        <dbReference type="ARBA" id="ARBA00001946"/>
    </source>
</evidence>
<feature type="domain" description="3'-5' exonuclease" evidence="16">
    <location>
        <begin position="51"/>
        <end position="231"/>
    </location>
</feature>
<dbReference type="GO" id="GO:0046872">
    <property type="term" value="F:metal ion binding"/>
    <property type="evidence" value="ECO:0007669"/>
    <property type="project" value="UniProtKB-KW"/>
</dbReference>
<keyword evidence="18" id="KW-1185">Reference proteome</keyword>
<evidence type="ECO:0000256" key="3">
    <source>
        <dbReference type="ARBA" id="ARBA00004325"/>
    </source>
</evidence>
<protein>
    <recommendedName>
        <fullName evidence="13">Exonuclease 3'-5' domain-containing protein 2</fullName>
    </recommendedName>
</protein>
<dbReference type="Pfam" id="PF01612">
    <property type="entry name" value="DNA_pol_A_exo1"/>
    <property type="match status" value="1"/>
</dbReference>
<keyword evidence="7" id="KW-0378">Hydrolase</keyword>
<keyword evidence="8" id="KW-0269">Exonuclease</keyword>
<evidence type="ECO:0000259" key="16">
    <source>
        <dbReference type="SMART" id="SM00474"/>
    </source>
</evidence>
<evidence type="ECO:0000313" key="18">
    <source>
        <dbReference type="Proteomes" id="UP001347796"/>
    </source>
</evidence>
<keyword evidence="4 15" id="KW-0812">Transmembrane</keyword>
<evidence type="ECO:0000256" key="9">
    <source>
        <dbReference type="ARBA" id="ARBA00022989"/>
    </source>
</evidence>
<comment type="cofactor">
    <cofactor evidence="1">
        <name>Mn(2+)</name>
        <dbReference type="ChEBI" id="CHEBI:29035"/>
    </cofactor>
</comment>
<dbReference type="PANTHER" id="PTHR13620">
    <property type="entry name" value="3-5 EXONUCLEASE"/>
    <property type="match status" value="1"/>
</dbReference>
<comment type="cofactor">
    <cofactor evidence="2">
        <name>Mg(2+)</name>
        <dbReference type="ChEBI" id="CHEBI:18420"/>
    </cofactor>
</comment>